<evidence type="ECO:0000313" key="2">
    <source>
        <dbReference type="EMBL" id="KAH8705652.1"/>
    </source>
</evidence>
<dbReference type="AlphaFoldDB" id="A0AAD4L477"/>
<feature type="compositionally biased region" description="Polar residues" evidence="1">
    <location>
        <begin position="940"/>
        <end position="958"/>
    </location>
</feature>
<gene>
    <name evidence="2" type="ORF">BGW36DRAFT_367955</name>
</gene>
<organism evidence="2 3">
    <name type="scientific">Talaromyces proteolyticus</name>
    <dbReference type="NCBI Taxonomy" id="1131652"/>
    <lineage>
        <taxon>Eukaryota</taxon>
        <taxon>Fungi</taxon>
        <taxon>Dikarya</taxon>
        <taxon>Ascomycota</taxon>
        <taxon>Pezizomycotina</taxon>
        <taxon>Eurotiomycetes</taxon>
        <taxon>Eurotiomycetidae</taxon>
        <taxon>Eurotiales</taxon>
        <taxon>Trichocomaceae</taxon>
        <taxon>Talaromyces</taxon>
        <taxon>Talaromyces sect. Bacilispori</taxon>
    </lineage>
</organism>
<evidence type="ECO:0000256" key="1">
    <source>
        <dbReference type="SAM" id="MobiDB-lite"/>
    </source>
</evidence>
<feature type="compositionally biased region" description="Polar residues" evidence="1">
    <location>
        <begin position="641"/>
        <end position="661"/>
    </location>
</feature>
<feature type="compositionally biased region" description="Low complexity" evidence="1">
    <location>
        <begin position="26"/>
        <end position="41"/>
    </location>
</feature>
<feature type="region of interest" description="Disordered" evidence="1">
    <location>
        <begin position="641"/>
        <end position="806"/>
    </location>
</feature>
<feature type="compositionally biased region" description="Polar residues" evidence="1">
    <location>
        <begin position="415"/>
        <end position="430"/>
    </location>
</feature>
<feature type="compositionally biased region" description="Polar residues" evidence="1">
    <location>
        <begin position="682"/>
        <end position="710"/>
    </location>
</feature>
<feature type="region of interest" description="Disordered" evidence="1">
    <location>
        <begin position="212"/>
        <end position="252"/>
    </location>
</feature>
<feature type="region of interest" description="Disordered" evidence="1">
    <location>
        <begin position="376"/>
        <end position="440"/>
    </location>
</feature>
<feature type="compositionally biased region" description="Polar residues" evidence="1">
    <location>
        <begin position="588"/>
        <end position="609"/>
    </location>
</feature>
<sequence length="974" mass="105324">MDAPSAPKSAIPRRGPPLAAIRTDLAQQQAPQQQQQQSQPQRLQKLPVLQKQRLQRLQPVEPPVSPANKAPLQNSETAKRKPSKSSLKSLFSRNKALRDGKRTDSPLPQLGERRESDAHSAYAPDTPRSLTATVESSPTVVAPASDAATPTDLNSEQKDTEKKTKSKPTKKSTSPWIPPPLFQAYPQALRHAYVFTPNVSAESILRLHASRKNAAPKATQDENSTAQGSAAAKKKKEEKDKKQARRTSVPHSDTSLTRKIFVLVTSGCLLQYSGDGRHDRLPEKLMRLGPTSAAFASDAIPGKPYVIQVSQKLSDDGKLPAESGRGLWSRFGIQGTDARRMARNFFMVLTEPEEMNAWLVSLRRAIEAVGGKNFVPESPSEEKYAATEHPIQPPLSVRSSRQLSFRKSALMNEGVSRTSSRTSIAPSVSRKNSHQDIAPSSNLAKALNRRSITAPSDAISISTTATSRDPNTIYEDPRDAPLPPTRKPNVPSQPSSVKPSPANSPVQSLPATPRQLRKTGTSSTRRSMYASPPQSQPDRSTDDPEFSRRLSYVANAPSPSQSPSPTLPNFSVPSFSSRFAIPRRGSEPSVTSEATESIQASSIDSSTVHPNELRKQQLPGLNIDLGGEPVPEPAKRHSLIAETTRNNTPTPISPTKSSFTSGPRGLPFFASPSLPSLRYARQVQSPDISQRPSQFGETRSQSPAVTSAIAQRSRPLTRLPKPGDTSTPTALPSLAQSAWSTDRSKRTSPSSPHPVSQHTPVSYQTRRPSITGSGVPRAAGSASKISVPSVSRSPPSAPPTTALPVVGGIDTTLHQDKQQPQSQHHSTRRFSFLPQNQQYPIQQQTSPRKKSTQNLSLLPPAPPPDCPLPEIPSSVPPRALPSWRKHSIPPRASSLLPAPNMEASRKQSIASLSSTSSTIPTASPEMRQVGFTVRRQNAMSPIPTANMTSTTSSAVPIQTPSSSTTTTRHDPYGL</sequence>
<evidence type="ECO:0008006" key="4">
    <source>
        <dbReference type="Google" id="ProtNLM"/>
    </source>
</evidence>
<feature type="region of interest" description="Disordered" evidence="1">
    <location>
        <begin position="840"/>
        <end position="899"/>
    </location>
</feature>
<feature type="compositionally biased region" description="Polar residues" evidence="1">
    <location>
        <begin position="518"/>
        <end position="538"/>
    </location>
</feature>
<proteinExistence type="predicted"/>
<dbReference type="RefSeq" id="XP_046078273.1">
    <property type="nucleotide sequence ID" value="XM_046214934.1"/>
</dbReference>
<accession>A0AAD4L477</accession>
<feature type="compositionally biased region" description="Low complexity" evidence="1">
    <location>
        <begin position="84"/>
        <end position="94"/>
    </location>
</feature>
<comment type="caution">
    <text evidence="2">The sequence shown here is derived from an EMBL/GenBank/DDBJ whole genome shotgun (WGS) entry which is preliminary data.</text>
</comment>
<feature type="region of interest" description="Disordered" evidence="1">
    <location>
        <begin position="458"/>
        <end position="545"/>
    </location>
</feature>
<feature type="compositionally biased region" description="Low complexity" evidence="1">
    <location>
        <begin position="781"/>
        <end position="806"/>
    </location>
</feature>
<name>A0AAD4L477_9EURO</name>
<feature type="region of interest" description="Disordered" evidence="1">
    <location>
        <begin position="579"/>
        <end position="610"/>
    </location>
</feature>
<dbReference type="GeneID" id="70245221"/>
<feature type="region of interest" description="Disordered" evidence="1">
    <location>
        <begin position="1"/>
        <end position="179"/>
    </location>
</feature>
<feature type="compositionally biased region" description="Low complexity" evidence="1">
    <location>
        <begin position="458"/>
        <end position="467"/>
    </location>
</feature>
<dbReference type="EMBL" id="JAJTJA010000001">
    <property type="protein sequence ID" value="KAH8705652.1"/>
    <property type="molecule type" value="Genomic_DNA"/>
</dbReference>
<feature type="compositionally biased region" description="Polar residues" evidence="1">
    <location>
        <begin position="724"/>
        <end position="772"/>
    </location>
</feature>
<feature type="compositionally biased region" description="Polar residues" evidence="1">
    <location>
        <begin position="128"/>
        <end position="139"/>
    </location>
</feature>
<reference evidence="2" key="1">
    <citation type="submission" date="2021-12" db="EMBL/GenBank/DDBJ databases">
        <title>Convergent genome expansion in fungi linked to evolution of root-endophyte symbiosis.</title>
        <authorList>
            <consortium name="DOE Joint Genome Institute"/>
            <person name="Ke Y.-H."/>
            <person name="Bonito G."/>
            <person name="Liao H.-L."/>
            <person name="Looney B."/>
            <person name="Rojas-Flechas A."/>
            <person name="Nash J."/>
            <person name="Hameed K."/>
            <person name="Schadt C."/>
            <person name="Martin F."/>
            <person name="Crous P.W."/>
            <person name="Miettinen O."/>
            <person name="Magnuson J.K."/>
            <person name="Labbe J."/>
            <person name="Jacobson D."/>
            <person name="Doktycz M.J."/>
            <person name="Veneault-Fourrey C."/>
            <person name="Kuo A."/>
            <person name="Mondo S."/>
            <person name="Calhoun S."/>
            <person name="Riley R."/>
            <person name="Ohm R."/>
            <person name="LaButti K."/>
            <person name="Andreopoulos B."/>
            <person name="Pangilinan J."/>
            <person name="Nolan M."/>
            <person name="Tritt A."/>
            <person name="Clum A."/>
            <person name="Lipzen A."/>
            <person name="Daum C."/>
            <person name="Barry K."/>
            <person name="Grigoriev I.V."/>
            <person name="Vilgalys R."/>
        </authorList>
    </citation>
    <scope>NUCLEOTIDE SEQUENCE</scope>
    <source>
        <strain evidence="2">PMI_201</strain>
    </source>
</reference>
<feature type="compositionally biased region" description="Low complexity" evidence="1">
    <location>
        <begin position="487"/>
        <end position="501"/>
    </location>
</feature>
<keyword evidence="3" id="KW-1185">Reference proteome</keyword>
<protein>
    <recommendedName>
        <fullName evidence="4">PH domain-containing protein</fullName>
    </recommendedName>
</protein>
<evidence type="ECO:0000313" key="3">
    <source>
        <dbReference type="Proteomes" id="UP001201262"/>
    </source>
</evidence>
<dbReference type="Proteomes" id="UP001201262">
    <property type="component" value="Unassembled WGS sequence"/>
</dbReference>
<feature type="region of interest" description="Disordered" evidence="1">
    <location>
        <begin position="940"/>
        <end position="974"/>
    </location>
</feature>
<feature type="compositionally biased region" description="Pro residues" evidence="1">
    <location>
        <begin position="859"/>
        <end position="879"/>
    </location>
</feature>